<keyword evidence="1" id="KW-0507">mRNA processing</keyword>
<dbReference type="PANTHER" id="PTHR11439:SF483">
    <property type="entry name" value="PEPTIDE SYNTHASE GLIP-LIKE, PUTATIVE (AFU_ORTHOLOGUE AFUA_3G12920)-RELATED"/>
    <property type="match status" value="1"/>
</dbReference>
<dbReference type="SUPFAM" id="SSF57756">
    <property type="entry name" value="Retrovirus zinc finger-like domains"/>
    <property type="match status" value="1"/>
</dbReference>
<organism evidence="9 10">
    <name type="scientific">Ganoderma sinense ZZ0214-1</name>
    <dbReference type="NCBI Taxonomy" id="1077348"/>
    <lineage>
        <taxon>Eukaryota</taxon>
        <taxon>Fungi</taxon>
        <taxon>Dikarya</taxon>
        <taxon>Basidiomycota</taxon>
        <taxon>Agaricomycotina</taxon>
        <taxon>Agaricomycetes</taxon>
        <taxon>Polyporales</taxon>
        <taxon>Polyporaceae</taxon>
        <taxon>Ganoderma</taxon>
    </lineage>
</organism>
<sequence>MSLNSLPLNNSALYTVPKLAADGSNWLTYKERTLTVMGTRGLMRHLNGTARHPPTPPAWPRPSPSVSTPTITVTPPVVPASASASSAGQTAASSASTAPSTTTGAQTQGTGPAPSASTSTTTSATAGQQQSVSGTGTTTTTVVPQSDPYANLSDEDYFKKVEDAEAKVDEFEQREFATRQQIYSTISDTMLIRVKNLPSAAMVWTALVTEYEGKSEMYSNVIRTRLLNTKCPEGGNLREHLDTLWHLREQLASMGATLPDQEFSATIYQSVPESYGYLLTSLSTAARISRNLITPIDIIQALNEEYDRRTAQAPSSDSALAAYQPGKQRKDVECFNCHKKGHVKSDCWRKGGGKEGQGPRDQMPKRNKRGGRGGASANAATESTEHAFAITVDSAALASTTPGGTKVEIFDSGATRHISPYRDEFVTYKALEPARPISAADGHTFMAVGEGQVRMRLPNGDSSTVVTLEQVLHAPGIAFSLISIPQADRAGYSAVFENGECRLYLRSSGETVGRIPSVNGLYQVRRPEVAAAAVVGRGAETEVSVLEFHRRMGHISPAVAKRMVEEGRVLGVKLTGGSTEETCDVCIQAKITRVPIPKERSSDLAKHYGECFHADTWAANCTSIGGNKYAVMFTDDHTRWTHTTPEKEKNQAFPAYKALDAEVETQEGRKIKVLHTDGGGEFCSNEFGNYIKERGGHHEKTPHDTPEGNGVSERANRTLAEHSRAMLIDSGLPQYLWSYALLHATWLKNRTSTRALDGKTPYEARYGTQPDLRGLKPFGAKCWVRLEHAPKMQPKAVEGRFVGYAVNEHGYYIYWPGRNKVSVERNVRFTVEPEPQVAAEDVQPEGARKEVSPPASSAPEMSPAMPSSPEPTPAASEPAKPTETPQNVENVPQADVPPAIPPATAPSSSLPPSPPHPSATVEDAPNEDAEEPELLGRGHRVKRPSATLRRIAAGEGTVDGHRGGASKLPRGLQPESLMGAAAIAELEEPWIDPEMPELEIVDRDPPESLPEREDELVSAYAIQAGQDPRTLEEARQSPDWPQWQRAIDAEYDNLRRHDVFDLVEPPPDANIVGSKLVFRVKHDAEGAVSGFKARLVAQGFSQVPGRDYHDDETFAPVSRLPSIRTILSLAARHDWELRQMDVKSAYLNGILEETVYMRLPPGFAPPEQSHLVCRLKKTLYGLKQAGRGWYKTLTAAMENMGFTRCVADHAVFYKREGESAIIVAASVDDLTITGTSDLVDAFAVDIKQRFEMSDLGDLHWILGIEVRRDRQARTIAISQRSYIDTIVSRFNLDEAAPLSIPLQPGSPLGNHQSPSTPRQFEDMRDVPYREAVGSLMYAAMGTRPDITFAVTALSQFMQNPGRAHWDALKRVLRYLKGSRELWLVYGTNNEGLRGYSDADWGSSTEHRHSISGYVFTLDGGAISWSSKKQNVVALSSTEAEYIALTHATKEAIWLRYVLSDILHPELATFPVRLHSDNRSAIALAKDNAFHSRTKHIDIRFHFIREAVDNRDIVLEHRRTEDMPADLFTKALPRAKLEHLSRLFGLRSL</sequence>
<feature type="region of interest" description="Disordered" evidence="6">
    <location>
        <begin position="1301"/>
        <end position="1320"/>
    </location>
</feature>
<feature type="region of interest" description="Disordered" evidence="6">
    <location>
        <begin position="346"/>
        <end position="382"/>
    </location>
</feature>
<protein>
    <submittedName>
        <fullName evidence="9">Transcription factor</fullName>
    </submittedName>
</protein>
<comment type="caution">
    <text evidence="9">The sequence shown here is derived from an EMBL/GenBank/DDBJ whole genome shotgun (WGS) entry which is preliminary data.</text>
</comment>
<dbReference type="Gene3D" id="3.30.420.10">
    <property type="entry name" value="Ribonuclease H-like superfamily/Ribonuclease H"/>
    <property type="match status" value="1"/>
</dbReference>
<keyword evidence="5" id="KW-0175">Coiled coil</keyword>
<feature type="region of interest" description="Disordered" evidence="6">
    <location>
        <begin position="46"/>
        <end position="151"/>
    </location>
</feature>
<dbReference type="Pfam" id="PF00665">
    <property type="entry name" value="rve"/>
    <property type="match status" value="1"/>
</dbReference>
<feature type="domain" description="Integrase catalytic" evidence="8">
    <location>
        <begin position="593"/>
        <end position="769"/>
    </location>
</feature>
<keyword evidence="2" id="KW-0064">Aspartyl protease</keyword>
<evidence type="ECO:0000259" key="7">
    <source>
        <dbReference type="PROSITE" id="PS50158"/>
    </source>
</evidence>
<keyword evidence="4" id="KW-0863">Zinc-finger</keyword>
<keyword evidence="10" id="KW-1185">Reference proteome</keyword>
<dbReference type="InterPro" id="IPR001584">
    <property type="entry name" value="Integrase_cat-core"/>
</dbReference>
<gene>
    <name evidence="9" type="ORF">GSI_11581</name>
</gene>
<dbReference type="Pfam" id="PF22936">
    <property type="entry name" value="Pol_BBD"/>
    <property type="match status" value="1"/>
</dbReference>
<feature type="region of interest" description="Disordered" evidence="6">
    <location>
        <begin position="834"/>
        <end position="973"/>
    </location>
</feature>
<keyword evidence="4" id="KW-0479">Metal-binding</keyword>
<reference evidence="9 10" key="1">
    <citation type="journal article" date="2015" name="Sci. Rep.">
        <title>Chromosome-level genome map provides insights into diverse defense mechanisms in the medicinal fungus Ganoderma sinense.</title>
        <authorList>
            <person name="Zhu Y."/>
            <person name="Xu J."/>
            <person name="Sun C."/>
            <person name="Zhou S."/>
            <person name="Xu H."/>
            <person name="Nelson D.R."/>
            <person name="Qian J."/>
            <person name="Song J."/>
            <person name="Luo H."/>
            <person name="Xiang L."/>
            <person name="Li Y."/>
            <person name="Xu Z."/>
            <person name="Ji A."/>
            <person name="Wang L."/>
            <person name="Lu S."/>
            <person name="Hayward A."/>
            <person name="Sun W."/>
            <person name="Li X."/>
            <person name="Schwartz D.C."/>
            <person name="Wang Y."/>
            <person name="Chen S."/>
        </authorList>
    </citation>
    <scope>NUCLEOTIDE SEQUENCE [LARGE SCALE GENOMIC DNA]</scope>
    <source>
        <strain evidence="9 10">ZZ0214-1</strain>
    </source>
</reference>
<feature type="coiled-coil region" evidence="5">
    <location>
        <begin position="154"/>
        <end position="181"/>
    </location>
</feature>
<evidence type="ECO:0000256" key="6">
    <source>
        <dbReference type="SAM" id="MobiDB-lite"/>
    </source>
</evidence>
<dbReference type="STRING" id="1077348.A0A2G8RWY5"/>
<evidence type="ECO:0000313" key="9">
    <source>
        <dbReference type="EMBL" id="PIL25828.1"/>
    </source>
</evidence>
<dbReference type="GO" id="GO:0003723">
    <property type="term" value="F:RNA binding"/>
    <property type="evidence" value="ECO:0007669"/>
    <property type="project" value="UniProtKB-KW"/>
</dbReference>
<feature type="compositionally biased region" description="Acidic residues" evidence="6">
    <location>
        <begin position="924"/>
        <end position="933"/>
    </location>
</feature>
<dbReference type="CDD" id="cd09272">
    <property type="entry name" value="RNase_HI_RT_Ty1"/>
    <property type="match status" value="1"/>
</dbReference>
<dbReference type="PROSITE" id="PS50158">
    <property type="entry name" value="ZF_CCHC"/>
    <property type="match status" value="1"/>
</dbReference>
<feature type="compositionally biased region" description="Low complexity" evidence="6">
    <location>
        <begin position="873"/>
        <end position="885"/>
    </location>
</feature>
<dbReference type="Pfam" id="PF14223">
    <property type="entry name" value="Retrotran_gag_2"/>
    <property type="match status" value="1"/>
</dbReference>
<dbReference type="PROSITE" id="PS50994">
    <property type="entry name" value="INTEGRASE"/>
    <property type="match status" value="1"/>
</dbReference>
<name>A0A2G8RWY5_9APHY</name>
<dbReference type="InterPro" id="IPR036875">
    <property type="entry name" value="Znf_CCHC_sf"/>
</dbReference>
<dbReference type="InterPro" id="IPR013103">
    <property type="entry name" value="RVT_2"/>
</dbReference>
<dbReference type="InterPro" id="IPR043502">
    <property type="entry name" value="DNA/RNA_pol_sf"/>
</dbReference>
<feature type="compositionally biased region" description="Polar residues" evidence="6">
    <location>
        <begin position="1309"/>
        <end position="1318"/>
    </location>
</feature>
<dbReference type="SUPFAM" id="SSF53098">
    <property type="entry name" value="Ribonuclease H-like"/>
    <property type="match status" value="1"/>
</dbReference>
<dbReference type="GO" id="GO:0006397">
    <property type="term" value="P:mRNA processing"/>
    <property type="evidence" value="ECO:0007669"/>
    <property type="project" value="UniProtKB-KW"/>
</dbReference>
<keyword evidence="2" id="KW-0645">Protease</keyword>
<evidence type="ECO:0000256" key="5">
    <source>
        <dbReference type="SAM" id="Coils"/>
    </source>
</evidence>
<dbReference type="Proteomes" id="UP000230002">
    <property type="component" value="Unassembled WGS sequence"/>
</dbReference>
<dbReference type="GO" id="GO:0005634">
    <property type="term" value="C:nucleus"/>
    <property type="evidence" value="ECO:0007669"/>
    <property type="project" value="UniProtKB-ARBA"/>
</dbReference>
<accession>A0A2G8RWY5</accession>
<dbReference type="InterPro" id="IPR001878">
    <property type="entry name" value="Znf_CCHC"/>
</dbReference>
<keyword evidence="2" id="KW-0378">Hydrolase</keyword>
<evidence type="ECO:0000313" key="10">
    <source>
        <dbReference type="Proteomes" id="UP000230002"/>
    </source>
</evidence>
<evidence type="ECO:0000259" key="8">
    <source>
        <dbReference type="PROSITE" id="PS50994"/>
    </source>
</evidence>
<evidence type="ECO:0000256" key="1">
    <source>
        <dbReference type="ARBA" id="ARBA00022664"/>
    </source>
</evidence>
<evidence type="ECO:0000256" key="2">
    <source>
        <dbReference type="ARBA" id="ARBA00022750"/>
    </source>
</evidence>
<dbReference type="Pfam" id="PF07727">
    <property type="entry name" value="RVT_2"/>
    <property type="match status" value="1"/>
</dbReference>
<dbReference type="EMBL" id="AYKW01000045">
    <property type="protein sequence ID" value="PIL25828.1"/>
    <property type="molecule type" value="Genomic_DNA"/>
</dbReference>
<dbReference type="GO" id="GO:0008270">
    <property type="term" value="F:zinc ion binding"/>
    <property type="evidence" value="ECO:0007669"/>
    <property type="project" value="UniProtKB-KW"/>
</dbReference>
<dbReference type="GO" id="GO:0004190">
    <property type="term" value="F:aspartic-type endopeptidase activity"/>
    <property type="evidence" value="ECO:0007669"/>
    <property type="project" value="UniProtKB-KW"/>
</dbReference>
<feature type="compositionally biased region" description="Pro residues" evidence="6">
    <location>
        <begin position="898"/>
        <end position="917"/>
    </location>
</feature>
<dbReference type="GO" id="GO:0015074">
    <property type="term" value="P:DNA integration"/>
    <property type="evidence" value="ECO:0007669"/>
    <property type="project" value="InterPro"/>
</dbReference>
<dbReference type="InterPro" id="IPR012337">
    <property type="entry name" value="RNaseH-like_sf"/>
</dbReference>
<dbReference type="InterPro" id="IPR036397">
    <property type="entry name" value="RNaseH_sf"/>
</dbReference>
<keyword evidence="4" id="KW-0862">Zinc</keyword>
<dbReference type="InterPro" id="IPR057670">
    <property type="entry name" value="SH3_retrovirus"/>
</dbReference>
<proteinExistence type="predicted"/>
<dbReference type="Gene3D" id="4.10.60.10">
    <property type="entry name" value="Zinc finger, CCHC-type"/>
    <property type="match status" value="1"/>
</dbReference>
<dbReference type="PANTHER" id="PTHR11439">
    <property type="entry name" value="GAG-POL-RELATED RETROTRANSPOSON"/>
    <property type="match status" value="1"/>
</dbReference>
<feature type="compositionally biased region" description="Low complexity" evidence="6">
    <location>
        <begin position="852"/>
        <end position="865"/>
    </location>
</feature>
<feature type="compositionally biased region" description="Low complexity" evidence="6">
    <location>
        <begin position="64"/>
        <end position="143"/>
    </location>
</feature>
<keyword evidence="3" id="KW-0694">RNA-binding</keyword>
<feature type="domain" description="CCHC-type" evidence="7">
    <location>
        <begin position="334"/>
        <end position="347"/>
    </location>
</feature>
<feature type="compositionally biased region" description="Pro residues" evidence="6">
    <location>
        <begin position="53"/>
        <end position="63"/>
    </location>
</feature>
<evidence type="ECO:0000256" key="3">
    <source>
        <dbReference type="ARBA" id="ARBA00022884"/>
    </source>
</evidence>
<evidence type="ECO:0000256" key="4">
    <source>
        <dbReference type="PROSITE-ProRule" id="PRU00047"/>
    </source>
</evidence>
<dbReference type="InterPro" id="IPR054722">
    <property type="entry name" value="PolX-like_BBD"/>
</dbReference>
<dbReference type="OrthoDB" id="2715572at2759"/>
<dbReference type="Pfam" id="PF25597">
    <property type="entry name" value="SH3_retrovirus"/>
    <property type="match status" value="1"/>
</dbReference>
<dbReference type="SUPFAM" id="SSF56672">
    <property type="entry name" value="DNA/RNA polymerases"/>
    <property type="match status" value="1"/>
</dbReference>